<dbReference type="PANTHER" id="PTHR32322">
    <property type="entry name" value="INNER MEMBRANE TRANSPORTER"/>
    <property type="match status" value="1"/>
</dbReference>
<accession>A0A3D4VB70</accession>
<gene>
    <name evidence="8" type="ORF">DGD08_12380</name>
</gene>
<sequence length="304" mass="31249">MTHASSSLEASTPLANWRAAAGGDFGLIVVPGAIWGASFLFIAEGLHATGPHGVAFFRILAGFLTLLAFPAARVTIAREAWPRIALLGVMWMAIPLTLFPYAEQRISSAMAGMLNGAVPLFATLVAAVIARRMPSRTILTGLAVGMTGVVLVALPNLQSGGASMEGVLLVLAAITLYGISINIARPLQMQYGALPVLARALGLATVLTAPLGIPEVIDGHWTLTPLLSLLTLGVFGTGIAYVIGTVAAGRLGAARASASIFITAPVALLLGVVVLHEQVAPLSIVGAITCIVGAMIIRRPDAAR</sequence>
<dbReference type="InterPro" id="IPR000620">
    <property type="entry name" value="EamA_dom"/>
</dbReference>
<feature type="transmembrane region" description="Helical" evidence="6">
    <location>
        <begin position="137"/>
        <end position="154"/>
    </location>
</feature>
<feature type="transmembrane region" description="Helical" evidence="6">
    <location>
        <begin position="55"/>
        <end position="72"/>
    </location>
</feature>
<feature type="transmembrane region" description="Helical" evidence="6">
    <location>
        <begin position="166"/>
        <end position="184"/>
    </location>
</feature>
<dbReference type="InterPro" id="IPR037185">
    <property type="entry name" value="EmrE-like"/>
</dbReference>
<dbReference type="AlphaFoldDB" id="A0A3D4VB70"/>
<evidence type="ECO:0000256" key="1">
    <source>
        <dbReference type="ARBA" id="ARBA00004141"/>
    </source>
</evidence>
<proteinExistence type="inferred from homology"/>
<dbReference type="SUPFAM" id="SSF103481">
    <property type="entry name" value="Multidrug resistance efflux transporter EmrE"/>
    <property type="match status" value="2"/>
</dbReference>
<comment type="caution">
    <text evidence="8">The sequence shown here is derived from an EMBL/GenBank/DDBJ whole genome shotgun (WGS) entry which is preliminary data.</text>
</comment>
<reference evidence="8 9" key="1">
    <citation type="journal article" date="2018" name="Nat. Biotechnol.">
        <title>A standardized bacterial taxonomy based on genome phylogeny substantially revises the tree of life.</title>
        <authorList>
            <person name="Parks D.H."/>
            <person name="Chuvochina M."/>
            <person name="Waite D.W."/>
            <person name="Rinke C."/>
            <person name="Skarshewski A."/>
            <person name="Chaumeil P.A."/>
            <person name="Hugenholtz P."/>
        </authorList>
    </citation>
    <scope>NUCLEOTIDE SEQUENCE [LARGE SCALE GENOMIC DNA]</scope>
    <source>
        <strain evidence="8">UBA8844</strain>
    </source>
</reference>
<dbReference type="PANTHER" id="PTHR32322:SF2">
    <property type="entry name" value="EAMA DOMAIN-CONTAINING PROTEIN"/>
    <property type="match status" value="1"/>
</dbReference>
<evidence type="ECO:0000313" key="9">
    <source>
        <dbReference type="Proteomes" id="UP000264071"/>
    </source>
</evidence>
<feature type="transmembrane region" description="Helical" evidence="6">
    <location>
        <begin position="280"/>
        <end position="297"/>
    </location>
</feature>
<dbReference type="EMBL" id="DPIY01000010">
    <property type="protein sequence ID" value="HCT57992.1"/>
    <property type="molecule type" value="Genomic_DNA"/>
</dbReference>
<keyword evidence="4 6" id="KW-1133">Transmembrane helix</keyword>
<dbReference type="OMA" id="WNAHAAG"/>
<dbReference type="GO" id="GO:0016020">
    <property type="term" value="C:membrane"/>
    <property type="evidence" value="ECO:0007669"/>
    <property type="project" value="UniProtKB-SubCell"/>
</dbReference>
<organism evidence="8 9">
    <name type="scientific">Gemmatimonas aurantiaca</name>
    <dbReference type="NCBI Taxonomy" id="173480"/>
    <lineage>
        <taxon>Bacteria</taxon>
        <taxon>Pseudomonadati</taxon>
        <taxon>Gemmatimonadota</taxon>
        <taxon>Gemmatimonadia</taxon>
        <taxon>Gemmatimonadales</taxon>
        <taxon>Gemmatimonadaceae</taxon>
        <taxon>Gemmatimonas</taxon>
    </lineage>
</organism>
<name>A0A3D4VB70_9BACT</name>
<evidence type="ECO:0000259" key="7">
    <source>
        <dbReference type="Pfam" id="PF00892"/>
    </source>
</evidence>
<evidence type="ECO:0000256" key="4">
    <source>
        <dbReference type="ARBA" id="ARBA00022989"/>
    </source>
</evidence>
<evidence type="ECO:0000256" key="3">
    <source>
        <dbReference type="ARBA" id="ARBA00022692"/>
    </source>
</evidence>
<feature type="transmembrane region" description="Helical" evidence="6">
    <location>
        <begin position="225"/>
        <end position="244"/>
    </location>
</feature>
<evidence type="ECO:0000256" key="6">
    <source>
        <dbReference type="SAM" id="Phobius"/>
    </source>
</evidence>
<dbReference type="Pfam" id="PF00892">
    <property type="entry name" value="EamA"/>
    <property type="match status" value="2"/>
</dbReference>
<comment type="subcellular location">
    <subcellularLocation>
        <location evidence="1">Membrane</location>
        <topology evidence="1">Multi-pass membrane protein</topology>
    </subcellularLocation>
</comment>
<feature type="transmembrane region" description="Helical" evidence="6">
    <location>
        <begin position="256"/>
        <end position="274"/>
    </location>
</feature>
<protein>
    <submittedName>
        <fullName evidence="8">EamA/RhaT family transporter</fullName>
    </submittedName>
</protein>
<feature type="transmembrane region" description="Helical" evidence="6">
    <location>
        <begin position="21"/>
        <end position="43"/>
    </location>
</feature>
<keyword evidence="3 6" id="KW-0812">Transmembrane</keyword>
<feature type="transmembrane region" description="Helical" evidence="6">
    <location>
        <begin position="108"/>
        <end position="130"/>
    </location>
</feature>
<keyword evidence="5 6" id="KW-0472">Membrane</keyword>
<feature type="transmembrane region" description="Helical" evidence="6">
    <location>
        <begin position="84"/>
        <end position="102"/>
    </location>
</feature>
<feature type="domain" description="EamA" evidence="7">
    <location>
        <begin position="166"/>
        <end position="297"/>
    </location>
</feature>
<feature type="domain" description="EamA" evidence="7">
    <location>
        <begin position="27"/>
        <end position="153"/>
    </location>
</feature>
<evidence type="ECO:0000313" key="8">
    <source>
        <dbReference type="EMBL" id="HCT57992.1"/>
    </source>
</evidence>
<evidence type="ECO:0000256" key="2">
    <source>
        <dbReference type="ARBA" id="ARBA00007362"/>
    </source>
</evidence>
<comment type="similarity">
    <text evidence="2">Belongs to the EamA transporter family.</text>
</comment>
<dbReference type="Proteomes" id="UP000264071">
    <property type="component" value="Unassembled WGS sequence"/>
</dbReference>
<dbReference type="InterPro" id="IPR050638">
    <property type="entry name" value="AA-Vitamin_Transporters"/>
</dbReference>
<feature type="transmembrane region" description="Helical" evidence="6">
    <location>
        <begin position="196"/>
        <end position="213"/>
    </location>
</feature>
<evidence type="ECO:0000256" key="5">
    <source>
        <dbReference type="ARBA" id="ARBA00023136"/>
    </source>
</evidence>